<gene>
    <name evidence="2" type="ORF">D1164_07590</name>
</gene>
<evidence type="ECO:0000313" key="3">
    <source>
        <dbReference type="Proteomes" id="UP000266441"/>
    </source>
</evidence>
<protein>
    <submittedName>
        <fullName evidence="2">Transglutaminase domain-containing protein</fullName>
    </submittedName>
</protein>
<dbReference type="EMBL" id="QWET01000004">
    <property type="protein sequence ID" value="RIH66114.1"/>
    <property type="molecule type" value="Genomic_DNA"/>
</dbReference>
<evidence type="ECO:0000313" key="2">
    <source>
        <dbReference type="EMBL" id="RIH66114.1"/>
    </source>
</evidence>
<comment type="caution">
    <text evidence="2">The sequence shown here is derived from an EMBL/GenBank/DDBJ whole genome shotgun (WGS) entry which is preliminary data.</text>
</comment>
<dbReference type="AlphaFoldDB" id="A0A399D2L6"/>
<dbReference type="OrthoDB" id="5166556at2"/>
<dbReference type="Pfam" id="PF01841">
    <property type="entry name" value="Transglut_core"/>
    <property type="match status" value="1"/>
</dbReference>
<proteinExistence type="predicted"/>
<dbReference type="RefSeq" id="WP_119349348.1">
    <property type="nucleotide sequence ID" value="NZ_QWET01000004.1"/>
</dbReference>
<accession>A0A399D2L6</accession>
<keyword evidence="3" id="KW-1185">Reference proteome</keyword>
<feature type="domain" description="Transglutaminase-like" evidence="1">
    <location>
        <begin position="84"/>
        <end position="188"/>
    </location>
</feature>
<organism evidence="2 3">
    <name type="scientific">Mariniphaga sediminis</name>
    <dbReference type="NCBI Taxonomy" id="1628158"/>
    <lineage>
        <taxon>Bacteria</taxon>
        <taxon>Pseudomonadati</taxon>
        <taxon>Bacteroidota</taxon>
        <taxon>Bacteroidia</taxon>
        <taxon>Marinilabiliales</taxon>
        <taxon>Prolixibacteraceae</taxon>
        <taxon>Mariniphaga</taxon>
    </lineage>
</organism>
<dbReference type="InterPro" id="IPR002931">
    <property type="entry name" value="Transglutaminase-like"/>
</dbReference>
<sequence>MRRQYFVKGGTVKRKCSHVGNVFLLISVVLLFMAGSSCTSDKGGYQLLEVENPEYYPNTEFKSFEDLTSPKFAHLIEKFRLDTIFHGETDEFERILLLRDWMKSTIKIEDFNPHYPGGDYAETILDFALKGEGFHCAHFMRVQNAIMNSYGYVTRVLNSGPGAKGGPDGNHGINEIWSNQYCKWFLSDAKYNHHFEKDGIPLSVLEIREEFLKNKAADIVLVKGPDRTPIEFDPEFDSMTKERFAQTYTWPRWYLYGNRYTIYPEEYNNLSIAYVDDFFSSSIYYRDGKPVSQEVFDWWVKTKDKKVIEWTPNVLKVTAKVDGEKLNIHIASDTPNLKEYQMKEGVSGLWMPVNEKFDLNLSKNNHIYFFRSINLANATGPESVVVAVKK</sequence>
<evidence type="ECO:0000259" key="1">
    <source>
        <dbReference type="Pfam" id="PF01841"/>
    </source>
</evidence>
<reference evidence="2 3" key="1">
    <citation type="journal article" date="2015" name="Int. J. Syst. Evol. Microbiol.">
        <title>Mariniphaga sediminis sp. nov., isolated from coastal sediment.</title>
        <authorList>
            <person name="Wang F.Q."/>
            <person name="Shen Q.Y."/>
            <person name="Chen G.J."/>
            <person name="Du Z.J."/>
        </authorList>
    </citation>
    <scope>NUCLEOTIDE SEQUENCE [LARGE SCALE GENOMIC DNA]</scope>
    <source>
        <strain evidence="2 3">SY21</strain>
    </source>
</reference>
<name>A0A399D2L6_9BACT</name>
<dbReference type="Proteomes" id="UP000266441">
    <property type="component" value="Unassembled WGS sequence"/>
</dbReference>